<sequence length="98" mass="10921">MTTLPAKSIRSFNNLADSFVSQFATNKVKQLEVTDLFDIKQAKDESLKSYLARFNNATIRAIQKGLRAGQFSNTRSKPGHVTIYRTSPPEGKKNTNTA</sequence>
<evidence type="ECO:0000313" key="3">
    <source>
        <dbReference type="EMBL" id="RDY01126.1"/>
    </source>
</evidence>
<protein>
    <recommendedName>
        <fullName evidence="2">Retrotransposon gag domain-containing protein</fullName>
    </recommendedName>
</protein>
<feature type="non-terminal residue" evidence="3">
    <location>
        <position position="1"/>
    </location>
</feature>
<proteinExistence type="predicted"/>
<comment type="caution">
    <text evidence="3">The sequence shown here is derived from an EMBL/GenBank/DDBJ whole genome shotgun (WGS) entry which is preliminary data.</text>
</comment>
<dbReference type="AlphaFoldDB" id="A0A371HEA8"/>
<evidence type="ECO:0000256" key="1">
    <source>
        <dbReference type="SAM" id="MobiDB-lite"/>
    </source>
</evidence>
<evidence type="ECO:0000313" key="4">
    <source>
        <dbReference type="Proteomes" id="UP000257109"/>
    </source>
</evidence>
<dbReference type="OrthoDB" id="1528072at2759"/>
<gene>
    <name evidence="3" type="ORF">CR513_15601</name>
</gene>
<name>A0A371HEA8_MUCPR</name>
<feature type="domain" description="Retrotransposon gag" evidence="2">
    <location>
        <begin position="3"/>
        <end position="58"/>
    </location>
</feature>
<dbReference type="InterPro" id="IPR005162">
    <property type="entry name" value="Retrotrans_gag_dom"/>
</dbReference>
<accession>A0A371HEA8</accession>
<dbReference type="EMBL" id="QJKJ01002835">
    <property type="protein sequence ID" value="RDY01126.1"/>
    <property type="molecule type" value="Genomic_DNA"/>
</dbReference>
<dbReference type="Pfam" id="PF03732">
    <property type="entry name" value="Retrotrans_gag"/>
    <property type="match status" value="1"/>
</dbReference>
<evidence type="ECO:0000259" key="2">
    <source>
        <dbReference type="Pfam" id="PF03732"/>
    </source>
</evidence>
<dbReference type="Proteomes" id="UP000257109">
    <property type="component" value="Unassembled WGS sequence"/>
</dbReference>
<keyword evidence="4" id="KW-1185">Reference proteome</keyword>
<organism evidence="3 4">
    <name type="scientific">Mucuna pruriens</name>
    <name type="common">Velvet bean</name>
    <name type="synonym">Dolichos pruriens</name>
    <dbReference type="NCBI Taxonomy" id="157652"/>
    <lineage>
        <taxon>Eukaryota</taxon>
        <taxon>Viridiplantae</taxon>
        <taxon>Streptophyta</taxon>
        <taxon>Embryophyta</taxon>
        <taxon>Tracheophyta</taxon>
        <taxon>Spermatophyta</taxon>
        <taxon>Magnoliopsida</taxon>
        <taxon>eudicotyledons</taxon>
        <taxon>Gunneridae</taxon>
        <taxon>Pentapetalae</taxon>
        <taxon>rosids</taxon>
        <taxon>fabids</taxon>
        <taxon>Fabales</taxon>
        <taxon>Fabaceae</taxon>
        <taxon>Papilionoideae</taxon>
        <taxon>50 kb inversion clade</taxon>
        <taxon>NPAAA clade</taxon>
        <taxon>indigoferoid/millettioid clade</taxon>
        <taxon>Phaseoleae</taxon>
        <taxon>Mucuna</taxon>
    </lineage>
</organism>
<feature type="region of interest" description="Disordered" evidence="1">
    <location>
        <begin position="70"/>
        <end position="98"/>
    </location>
</feature>
<reference evidence="3" key="1">
    <citation type="submission" date="2018-05" db="EMBL/GenBank/DDBJ databases">
        <title>Draft genome of Mucuna pruriens seed.</title>
        <authorList>
            <person name="Nnadi N.E."/>
            <person name="Vos R."/>
            <person name="Hasami M.H."/>
            <person name="Devisetty U.K."/>
            <person name="Aguiy J.C."/>
        </authorList>
    </citation>
    <scope>NUCLEOTIDE SEQUENCE [LARGE SCALE GENOMIC DNA]</scope>
    <source>
        <strain evidence="3">JCA_2017</strain>
    </source>
</reference>